<dbReference type="EMBL" id="CAXLJM020000007">
    <property type="protein sequence ID" value="CAL8072153.1"/>
    <property type="molecule type" value="Genomic_DNA"/>
</dbReference>
<name>A0ABP1PNM9_9HEXA</name>
<reference evidence="8 9" key="1">
    <citation type="submission" date="2024-08" db="EMBL/GenBank/DDBJ databases">
        <authorList>
            <person name="Cucini C."/>
            <person name="Frati F."/>
        </authorList>
    </citation>
    <scope>NUCLEOTIDE SEQUENCE [LARGE SCALE GENOMIC DNA]</scope>
</reference>
<dbReference type="InterPro" id="IPR000402">
    <property type="entry name" value="Na/K_ATPase_sub_beta"/>
</dbReference>
<sequence length="337" mass="38659">MGTEAEPQSKVNNNPIYPKKPIEENTWGDFIWNSRTGQVFGRTGTSWAKIFIFYVVFYAGLAAFAGLCYYLFSLTLRLDQPKWILGDSIIGTNPGVGFRPMPDQEENSGSSLIWYRRENEADAAVWYNQLANYTDAIENPEEVDSLQTCSYDNGLRATEIKSCFVDTKQFGTCNKNNAFGYRSGEPCFLIKLNRIFGWEPEPFGLNKRGQYDPDLLLEDLDRQKNLPDSLRKYITDGVKSNIDPSKFLDTIWISCTGENVNDKETLGPVNYWPRPGIPGYFFPYYKQLGYQSPFIFVQFLKPLTSVLINIECRAWAKNIIYDKIDRLGSVHFELMID</sequence>
<dbReference type="Gene3D" id="2.60.40.1660">
    <property type="entry name" value="Na, k-atpase alpha subunit"/>
    <property type="match status" value="1"/>
</dbReference>
<evidence type="ECO:0000256" key="3">
    <source>
        <dbReference type="ARBA" id="ARBA00022692"/>
    </source>
</evidence>
<keyword evidence="3 7" id="KW-0812">Transmembrane</keyword>
<comment type="caution">
    <text evidence="8">The sequence shown here is derived from an EMBL/GenBank/DDBJ whole genome shotgun (WGS) entry which is preliminary data.</text>
</comment>
<accession>A0ABP1PNM9</accession>
<dbReference type="Pfam" id="PF00287">
    <property type="entry name" value="Na_K-ATPase"/>
    <property type="match status" value="1"/>
</dbReference>
<keyword evidence="9" id="KW-1185">Reference proteome</keyword>
<protein>
    <recommendedName>
        <fullName evidence="10">Sodium/potassium-transporting ATPase subunit beta-2</fullName>
    </recommendedName>
</protein>
<evidence type="ECO:0000256" key="5">
    <source>
        <dbReference type="ARBA" id="ARBA00022989"/>
    </source>
</evidence>
<evidence type="ECO:0000313" key="9">
    <source>
        <dbReference type="Proteomes" id="UP001642540"/>
    </source>
</evidence>
<evidence type="ECO:0000256" key="4">
    <source>
        <dbReference type="ARBA" id="ARBA00022968"/>
    </source>
</evidence>
<evidence type="ECO:0000256" key="7">
    <source>
        <dbReference type="SAM" id="Phobius"/>
    </source>
</evidence>
<feature type="transmembrane region" description="Helical" evidence="7">
    <location>
        <begin position="51"/>
        <end position="72"/>
    </location>
</feature>
<keyword evidence="6 7" id="KW-0472">Membrane</keyword>
<keyword evidence="5 7" id="KW-1133">Transmembrane helix</keyword>
<keyword evidence="4" id="KW-0735">Signal-anchor</keyword>
<dbReference type="Proteomes" id="UP001642540">
    <property type="component" value="Unassembled WGS sequence"/>
</dbReference>
<dbReference type="PROSITE" id="PS00390">
    <property type="entry name" value="ATPASE_NA_K_BETA_1"/>
    <property type="match status" value="1"/>
</dbReference>
<proteinExistence type="inferred from homology"/>
<comment type="subcellular location">
    <subcellularLocation>
        <location evidence="1">Membrane</location>
        <topology evidence="1">Single-pass type II membrane protein</topology>
    </subcellularLocation>
</comment>
<comment type="similarity">
    <text evidence="2">Belongs to the X(+)/potassium ATPases subunit beta family.</text>
</comment>
<evidence type="ECO:0008006" key="10">
    <source>
        <dbReference type="Google" id="ProtNLM"/>
    </source>
</evidence>
<dbReference type="PANTHER" id="PTHR11523">
    <property type="entry name" value="SODIUM/POTASSIUM-DEPENDENT ATPASE BETA SUBUNIT"/>
    <property type="match status" value="1"/>
</dbReference>
<evidence type="ECO:0000256" key="2">
    <source>
        <dbReference type="ARBA" id="ARBA00005876"/>
    </source>
</evidence>
<dbReference type="PANTHER" id="PTHR11523:SF28">
    <property type="entry name" value="NA_K-ATPASE BETA SUBUNIT ISOFORM 4-RELATED"/>
    <property type="match status" value="1"/>
</dbReference>
<organism evidence="8 9">
    <name type="scientific">Orchesella dallaii</name>
    <dbReference type="NCBI Taxonomy" id="48710"/>
    <lineage>
        <taxon>Eukaryota</taxon>
        <taxon>Metazoa</taxon>
        <taxon>Ecdysozoa</taxon>
        <taxon>Arthropoda</taxon>
        <taxon>Hexapoda</taxon>
        <taxon>Collembola</taxon>
        <taxon>Entomobryomorpha</taxon>
        <taxon>Entomobryoidea</taxon>
        <taxon>Orchesellidae</taxon>
        <taxon>Orchesellinae</taxon>
        <taxon>Orchesella</taxon>
    </lineage>
</organism>
<evidence type="ECO:0000256" key="1">
    <source>
        <dbReference type="ARBA" id="ARBA00004606"/>
    </source>
</evidence>
<gene>
    <name evidence="8" type="ORF">ODALV1_LOCUS2027</name>
</gene>
<evidence type="ECO:0000313" key="8">
    <source>
        <dbReference type="EMBL" id="CAL8072153.1"/>
    </source>
</evidence>
<evidence type="ECO:0000256" key="6">
    <source>
        <dbReference type="ARBA" id="ARBA00023136"/>
    </source>
</evidence>
<dbReference type="InterPro" id="IPR038702">
    <property type="entry name" value="Na/K_ATPase_sub_beta_sf"/>
</dbReference>